<dbReference type="InterPro" id="IPR036188">
    <property type="entry name" value="FAD/NAD-bd_sf"/>
</dbReference>
<dbReference type="EMBL" id="JAVIJF010000020">
    <property type="protein sequence ID" value="MDX8527814.1"/>
    <property type="molecule type" value="Genomic_DNA"/>
</dbReference>
<evidence type="ECO:0000313" key="3">
    <source>
        <dbReference type="Proteomes" id="UP001276840"/>
    </source>
</evidence>
<evidence type="ECO:0000259" key="1">
    <source>
        <dbReference type="Pfam" id="PF01494"/>
    </source>
</evidence>
<proteinExistence type="predicted"/>
<dbReference type="Proteomes" id="UP001276840">
    <property type="component" value="Unassembled WGS sequence"/>
</dbReference>
<comment type="caution">
    <text evidence="2">The sequence shown here is derived from an EMBL/GenBank/DDBJ whole genome shotgun (WGS) entry which is preliminary data.</text>
</comment>
<dbReference type="Pfam" id="PF01494">
    <property type="entry name" value="FAD_binding_3"/>
    <property type="match status" value="1"/>
</dbReference>
<dbReference type="InterPro" id="IPR051704">
    <property type="entry name" value="FAD_aromatic-hydroxylase"/>
</dbReference>
<dbReference type="SUPFAM" id="SSF51905">
    <property type="entry name" value="FAD/NAD(P)-binding domain"/>
    <property type="match status" value="1"/>
</dbReference>
<dbReference type="PRINTS" id="PR00420">
    <property type="entry name" value="RNGMNOXGNASE"/>
</dbReference>
<sequence length="400" mass="44547">MADRKVLISGGGIAGPALAFWLAAAGFRPTLIEQAPRLRAGGYVIDFWGLGYWIAERMGLEADINRVGYHVREMRIVNDSGKRVAGFGTDVFGELTNGRYVTLARSDLSRLLFEKIEDTTEIIFGNEIAGLEEKSDGVRVRLKHGAEREFDLVIGADGLHSGVRRLAFGPRHQFEKKLGYAVAAFEVEDYRPRDEDVYLMYGQPGRMLGRFTLHHNRTLFLFVFAVDSGSLPKALDTQKQMLREKYEDGGWECAHILEELGRADELYFDSVSQIRMNSWSQGRVALTGDAAFCVSLLAGQGSALAIISAYVLAGELLEADGRHQEGFLKYEAFLREYIQTKQQGAARFATALAPRTQLGLLFRNLVTKAFAIPGLARSVIGKEIADEIQLPDYRWPSLKT</sequence>
<dbReference type="Gene3D" id="3.50.50.60">
    <property type="entry name" value="FAD/NAD(P)-binding domain"/>
    <property type="match status" value="1"/>
</dbReference>
<dbReference type="Gene3D" id="3.30.9.10">
    <property type="entry name" value="D-Amino Acid Oxidase, subunit A, domain 2"/>
    <property type="match status" value="1"/>
</dbReference>
<protein>
    <submittedName>
        <fullName evidence="2">FAD-binding domain</fullName>
    </submittedName>
</protein>
<dbReference type="RefSeq" id="WP_320235759.1">
    <property type="nucleotide sequence ID" value="NZ_JAVIJF010000020.1"/>
</dbReference>
<dbReference type="PANTHER" id="PTHR46865:SF8">
    <property type="entry name" value="POSSIBLE OXIDOREDUCTASE"/>
    <property type="match status" value="1"/>
</dbReference>
<feature type="domain" description="FAD-binding" evidence="1">
    <location>
        <begin position="5"/>
        <end position="319"/>
    </location>
</feature>
<name>A0ABU4ZU13_9HYPH</name>
<reference evidence="2 3" key="1">
    <citation type="submission" date="2023-08" db="EMBL/GenBank/DDBJ databases">
        <title>Implementing the SeqCode for naming new Mesorhizobium species isolated from Vachellia karroo root nodules.</title>
        <authorList>
            <person name="Van Lill M."/>
        </authorList>
    </citation>
    <scope>NUCLEOTIDE SEQUENCE [LARGE SCALE GENOMIC DNA]</scope>
    <source>
        <strain evidence="2 3">MSK 1335</strain>
    </source>
</reference>
<gene>
    <name evidence="2" type="ORF">RFM68_25280</name>
</gene>
<accession>A0ABU4ZU13</accession>
<keyword evidence="3" id="KW-1185">Reference proteome</keyword>
<organism evidence="2 3">
    <name type="scientific">Mesorhizobium montanum</name>
    <dbReference type="NCBI Taxonomy" id="3072323"/>
    <lineage>
        <taxon>Bacteria</taxon>
        <taxon>Pseudomonadati</taxon>
        <taxon>Pseudomonadota</taxon>
        <taxon>Alphaproteobacteria</taxon>
        <taxon>Hyphomicrobiales</taxon>
        <taxon>Phyllobacteriaceae</taxon>
        <taxon>Mesorhizobium</taxon>
    </lineage>
</organism>
<dbReference type="NCBIfam" id="NF005761">
    <property type="entry name" value="PRK07588.1"/>
    <property type="match status" value="1"/>
</dbReference>
<evidence type="ECO:0000313" key="2">
    <source>
        <dbReference type="EMBL" id="MDX8527814.1"/>
    </source>
</evidence>
<dbReference type="PANTHER" id="PTHR46865">
    <property type="entry name" value="OXIDOREDUCTASE-RELATED"/>
    <property type="match status" value="1"/>
</dbReference>
<dbReference type="InterPro" id="IPR002938">
    <property type="entry name" value="FAD-bd"/>
</dbReference>